<dbReference type="KEGG" id="lal:AT746_10365"/>
<dbReference type="AlphaFoldDB" id="A0A0U2ZI56"/>
<gene>
    <name evidence="3" type="ORF">AT746_10365</name>
</gene>
<evidence type="ECO:0000256" key="1">
    <source>
        <dbReference type="SAM" id="MobiDB-lite"/>
    </source>
</evidence>
<dbReference type="Pfam" id="PF11446">
    <property type="entry name" value="DUF2897"/>
    <property type="match status" value="1"/>
</dbReference>
<sequence>MSWEVALYIALPLFFIIGNIMMVKHSAKMKMPSLKDHMPDKKKEPDSAPSADKANNKKTPPEQD</sequence>
<dbReference type="EMBL" id="CP013650">
    <property type="protein sequence ID" value="ALS98631.1"/>
    <property type="molecule type" value="Genomic_DNA"/>
</dbReference>
<dbReference type="STRING" id="1526571.AT746_10365"/>
<keyword evidence="2" id="KW-0812">Transmembrane</keyword>
<dbReference type="Proteomes" id="UP000068447">
    <property type="component" value="Chromosome"/>
</dbReference>
<organism evidence="3 4">
    <name type="scientific">Lacimicrobium alkaliphilum</name>
    <dbReference type="NCBI Taxonomy" id="1526571"/>
    <lineage>
        <taxon>Bacteria</taxon>
        <taxon>Pseudomonadati</taxon>
        <taxon>Pseudomonadota</taxon>
        <taxon>Gammaproteobacteria</taxon>
        <taxon>Alteromonadales</taxon>
        <taxon>Alteromonadaceae</taxon>
        <taxon>Lacimicrobium</taxon>
    </lineage>
</organism>
<feature type="region of interest" description="Disordered" evidence="1">
    <location>
        <begin position="32"/>
        <end position="64"/>
    </location>
</feature>
<keyword evidence="2" id="KW-0472">Membrane</keyword>
<dbReference type="RefSeq" id="WP_062480033.1">
    <property type="nucleotide sequence ID" value="NZ_CP013650.1"/>
</dbReference>
<keyword evidence="4" id="KW-1185">Reference proteome</keyword>
<protein>
    <recommendedName>
        <fullName evidence="5">DUF2897 domain-containing protein</fullName>
    </recommendedName>
</protein>
<proteinExistence type="predicted"/>
<keyword evidence="2" id="KW-1133">Transmembrane helix</keyword>
<reference evidence="3 4" key="1">
    <citation type="submission" date="2015-12" db="EMBL/GenBank/DDBJ databases">
        <title>Complete genome of Lacimicrobium alkaliphilum KCTC 32984.</title>
        <authorList>
            <person name="Kim S.-G."/>
            <person name="Lee Y.-J."/>
        </authorList>
    </citation>
    <scope>NUCLEOTIDE SEQUENCE [LARGE SCALE GENOMIC DNA]</scope>
    <source>
        <strain evidence="3 4">YelD216</strain>
    </source>
</reference>
<dbReference type="OrthoDB" id="5772048at2"/>
<evidence type="ECO:0008006" key="5">
    <source>
        <dbReference type="Google" id="ProtNLM"/>
    </source>
</evidence>
<evidence type="ECO:0000256" key="2">
    <source>
        <dbReference type="SAM" id="Phobius"/>
    </source>
</evidence>
<feature type="transmembrane region" description="Helical" evidence="2">
    <location>
        <begin position="6"/>
        <end position="23"/>
    </location>
</feature>
<accession>A0A0U2ZI56</accession>
<evidence type="ECO:0000313" key="4">
    <source>
        <dbReference type="Proteomes" id="UP000068447"/>
    </source>
</evidence>
<evidence type="ECO:0000313" key="3">
    <source>
        <dbReference type="EMBL" id="ALS98631.1"/>
    </source>
</evidence>
<feature type="compositionally biased region" description="Basic and acidic residues" evidence="1">
    <location>
        <begin position="33"/>
        <end position="46"/>
    </location>
</feature>
<dbReference type="InterPro" id="IPR021550">
    <property type="entry name" value="DUF2897"/>
</dbReference>
<name>A0A0U2ZI56_9ALTE</name>